<evidence type="ECO:0000313" key="3">
    <source>
        <dbReference type="EMBL" id="MBW4330392.1"/>
    </source>
</evidence>
<accession>A0ABS6XJM7</accession>
<dbReference type="Proteomes" id="UP001197214">
    <property type="component" value="Unassembled WGS sequence"/>
</dbReference>
<evidence type="ECO:0000313" key="4">
    <source>
        <dbReference type="Proteomes" id="UP001197214"/>
    </source>
</evidence>
<sequence>MVNGPVQQAPPPEVQVPPSEAAQPQAVANPAIRAYPAHADGHGVKIGGYNKSRWAEDWRQMADPAKRDDPIDRLKFLPLDDSGDIYVTLSGEARFRTNYTGNPGLIDGDHEREDQLRLVAGADVHLGTYVRFYGELAHAGTGGHNIGTPSAKLQNDLIVQQAFGEVSAIVDSTAIGVRYGRQEFTDGSPLLLSQKDDSPIRTVLNGFRGWAMSSRLRFTLFDFEYTAFGREGLSDDKSDDSTRFSGVTMGIVLPSVAKGEVFLDPFFWRERHDAVSWGGVSEREERLYYGARLWGDIGRWTIDWTVDHQGGSFGNRDIDAWNLFIAQTYGLSDSGWKPELGIHFDYGSGGGSYDGGALKVASTPVGGSSSYSYQGLLTISNLFQVAPNITVTPVRDVKTTFEYIRAWRADENDAVYRSNSRPYAGTELLDGKDIGQSFRIQAAWKITQRLSVTGRYEYFDTGKLLTRLGYTDSHYLAAWTSFRF</sequence>
<name>A0ABS6XJM7_9SPHN</name>
<gene>
    <name evidence="3" type="ORF">KY084_05835</name>
</gene>
<protein>
    <submittedName>
        <fullName evidence="3">Alginate export family protein</fullName>
    </submittedName>
</protein>
<dbReference type="InterPro" id="IPR025388">
    <property type="entry name" value="Alginate_export_dom"/>
</dbReference>
<keyword evidence="4" id="KW-1185">Reference proteome</keyword>
<feature type="domain" description="Alginate export" evidence="2">
    <location>
        <begin position="88"/>
        <end position="476"/>
    </location>
</feature>
<dbReference type="Pfam" id="PF13372">
    <property type="entry name" value="Alginate_exp"/>
    <property type="match status" value="1"/>
</dbReference>
<evidence type="ECO:0000256" key="1">
    <source>
        <dbReference type="SAM" id="MobiDB-lite"/>
    </source>
</evidence>
<reference evidence="3 4" key="1">
    <citation type="submission" date="2021-07" db="EMBL/GenBank/DDBJ databases">
        <title>Stakelama flava sp. nov., a novel endophytic bacterium isolated from branch of Kandelia candel.</title>
        <authorList>
            <person name="Tuo L."/>
        </authorList>
    </citation>
    <scope>NUCLEOTIDE SEQUENCE [LARGE SCALE GENOMIC DNA]</scope>
    <source>
        <strain evidence="3 4">CBK3Z-3</strain>
    </source>
</reference>
<evidence type="ECO:0000259" key="2">
    <source>
        <dbReference type="Pfam" id="PF13372"/>
    </source>
</evidence>
<proteinExistence type="predicted"/>
<feature type="region of interest" description="Disordered" evidence="1">
    <location>
        <begin position="1"/>
        <end position="26"/>
    </location>
</feature>
<organism evidence="3 4">
    <name type="scientific">Stakelama flava</name>
    <dbReference type="NCBI Taxonomy" id="2860338"/>
    <lineage>
        <taxon>Bacteria</taxon>
        <taxon>Pseudomonadati</taxon>
        <taxon>Pseudomonadota</taxon>
        <taxon>Alphaproteobacteria</taxon>
        <taxon>Sphingomonadales</taxon>
        <taxon>Sphingomonadaceae</taxon>
        <taxon>Stakelama</taxon>
    </lineage>
</organism>
<comment type="caution">
    <text evidence="3">The sequence shown here is derived from an EMBL/GenBank/DDBJ whole genome shotgun (WGS) entry which is preliminary data.</text>
</comment>
<dbReference type="EMBL" id="JAHWZX010000004">
    <property type="protein sequence ID" value="MBW4330392.1"/>
    <property type="molecule type" value="Genomic_DNA"/>
</dbReference>